<dbReference type="GO" id="GO:0003723">
    <property type="term" value="F:RNA binding"/>
    <property type="evidence" value="ECO:0007669"/>
    <property type="project" value="InterPro"/>
</dbReference>
<name>A0AB37X507_9ACTN</name>
<proteinExistence type="predicted"/>
<dbReference type="GO" id="GO:0051607">
    <property type="term" value="P:defense response to virus"/>
    <property type="evidence" value="ECO:0007669"/>
    <property type="project" value="UniProtKB-KW"/>
</dbReference>
<sequence length="293" mass="31928">MTTAPTPEPAGNTPPAHGSDEPTVLLLRLAGPLQSWGVRSSFNRRDTGAEPTKSGVIGLLAAAAGHPREQPLGELADLTLGIRVDQPGTLLRDYHTVSDYRGRPLPQAGVSAKGIQKPTSPAKHTHVTTRFYLQDAVFVAALEGPPGLLTTLDRAVRNPAFPLALGRRSCPPTQPLSLGLRTTDMETALRNEPWQASAHTREQYARRLGRERGLHQPLHPGTIDRAATIEDPHGDDRLQDAPVSFDPHQRAFTSRQVRHTWLAIPTGFDHIDDDQPHGQADDPDHDPFALLGW</sequence>
<dbReference type="Gene3D" id="3.30.70.2660">
    <property type="match status" value="1"/>
</dbReference>
<evidence type="ECO:0000256" key="1">
    <source>
        <dbReference type="ARBA" id="ARBA00023118"/>
    </source>
</evidence>
<keyword evidence="1" id="KW-0051">Antiviral defense</keyword>
<dbReference type="Proteomes" id="UP000292095">
    <property type="component" value="Unassembled WGS sequence"/>
</dbReference>
<organism evidence="3 4">
    <name type="scientific">Streptomyces albidoflavus</name>
    <dbReference type="NCBI Taxonomy" id="1886"/>
    <lineage>
        <taxon>Bacteria</taxon>
        <taxon>Bacillati</taxon>
        <taxon>Actinomycetota</taxon>
        <taxon>Actinomycetes</taxon>
        <taxon>Kitasatosporales</taxon>
        <taxon>Streptomycetaceae</taxon>
        <taxon>Streptomyces</taxon>
        <taxon>Streptomyces albidoflavus group</taxon>
    </lineage>
</organism>
<dbReference type="NCBIfam" id="TIGR01868">
    <property type="entry name" value="casD_Cas5e"/>
    <property type="match status" value="1"/>
</dbReference>
<evidence type="ECO:0000313" key="4">
    <source>
        <dbReference type="Proteomes" id="UP000292095"/>
    </source>
</evidence>
<dbReference type="InterPro" id="IPR021124">
    <property type="entry name" value="CRISPR-assoc_prot_Cas5"/>
</dbReference>
<dbReference type="GO" id="GO:0043571">
    <property type="term" value="P:maintenance of CRISPR repeat elements"/>
    <property type="evidence" value="ECO:0007669"/>
    <property type="project" value="InterPro"/>
</dbReference>
<dbReference type="RefSeq" id="WP_129807759.1">
    <property type="nucleotide sequence ID" value="NZ_PKLK01000037.1"/>
</dbReference>
<feature type="region of interest" description="Disordered" evidence="2">
    <location>
        <begin position="1"/>
        <end position="22"/>
    </location>
</feature>
<dbReference type="InterPro" id="IPR010147">
    <property type="entry name" value="CRISPR-assoc_prot_CasD"/>
</dbReference>
<reference evidence="3 4" key="1">
    <citation type="submission" date="2017-12" db="EMBL/GenBank/DDBJ databases">
        <title>Population genomics insights into the ecological differentiation and adaptive evolution in streptomycetes.</title>
        <authorList>
            <person name="Li Y."/>
            <person name="Huang Y."/>
        </authorList>
    </citation>
    <scope>NUCLEOTIDE SEQUENCE [LARGE SCALE GENOMIC DNA]</scope>
    <source>
        <strain evidence="3 4">FXJ.2339</strain>
    </source>
</reference>
<dbReference type="AlphaFoldDB" id="A0AB37X507"/>
<accession>A0AB37X507</accession>
<evidence type="ECO:0000256" key="2">
    <source>
        <dbReference type="SAM" id="MobiDB-lite"/>
    </source>
</evidence>
<dbReference type="EMBL" id="PKLK01000037">
    <property type="protein sequence ID" value="RZE30807.1"/>
    <property type="molecule type" value="Genomic_DNA"/>
</dbReference>
<dbReference type="InterPro" id="IPR013422">
    <property type="entry name" value="CRISPR-assoc_prot_Cas5_N"/>
</dbReference>
<dbReference type="CDD" id="cd09756">
    <property type="entry name" value="Cas5_I-E"/>
    <property type="match status" value="1"/>
</dbReference>
<comment type="caution">
    <text evidence="3">The sequence shown here is derived from an EMBL/GenBank/DDBJ whole genome shotgun (WGS) entry which is preliminary data.</text>
</comment>
<protein>
    <submittedName>
        <fullName evidence="3">Type I-E CRISPR-associated protein Cas5/CasD</fullName>
    </submittedName>
</protein>
<dbReference type="NCBIfam" id="TIGR02593">
    <property type="entry name" value="CRISPR_cas5"/>
    <property type="match status" value="1"/>
</dbReference>
<dbReference type="Pfam" id="PF09704">
    <property type="entry name" value="Cas_Cas5d"/>
    <property type="match status" value="1"/>
</dbReference>
<evidence type="ECO:0000313" key="3">
    <source>
        <dbReference type="EMBL" id="RZE30807.1"/>
    </source>
</evidence>
<gene>
    <name evidence="3" type="primary">cas5e</name>
    <name evidence="3" type="ORF">C0Q91_31210</name>
</gene>